<dbReference type="EMBL" id="JASPKY010000003">
    <property type="protein sequence ID" value="KAK9758915.1"/>
    <property type="molecule type" value="Genomic_DNA"/>
</dbReference>
<name>A0AAW1NJZ2_POPJA</name>
<protein>
    <submittedName>
        <fullName evidence="2">F-box associated region</fullName>
    </submittedName>
</protein>
<dbReference type="InterPro" id="IPR007397">
    <property type="entry name" value="F-box-assoc_dom"/>
</dbReference>
<dbReference type="GO" id="GO:0031146">
    <property type="term" value="P:SCF-dependent proteasomal ubiquitin-dependent protein catabolic process"/>
    <property type="evidence" value="ECO:0007669"/>
    <property type="project" value="TreeGrafter"/>
</dbReference>
<dbReference type="Pfam" id="PF04300">
    <property type="entry name" value="FBA"/>
    <property type="match status" value="1"/>
</dbReference>
<feature type="domain" description="FBA" evidence="1">
    <location>
        <begin position="1"/>
        <end position="109"/>
    </location>
</feature>
<sequence length="123" mass="14288">MATPLVLRLHTVLGIKNKKFCEWVAARFDCGARYSMVVKIVCKNEFVEERVVHQVEQWLGREWSKKEVIITKYPDDVEKIIFRHSAQDTHFWKGHYGMKMAGAVVKLVMESPDTADKGFFVID</sequence>
<gene>
    <name evidence="2" type="ORF">QE152_g656</name>
</gene>
<dbReference type="GO" id="GO:0019005">
    <property type="term" value="C:SCF ubiquitin ligase complex"/>
    <property type="evidence" value="ECO:0007669"/>
    <property type="project" value="TreeGrafter"/>
</dbReference>
<evidence type="ECO:0000259" key="1">
    <source>
        <dbReference type="PROSITE" id="PS51114"/>
    </source>
</evidence>
<dbReference type="SUPFAM" id="SSF49785">
    <property type="entry name" value="Galactose-binding domain-like"/>
    <property type="match status" value="1"/>
</dbReference>
<organism evidence="2 3">
    <name type="scientific">Popillia japonica</name>
    <name type="common">Japanese beetle</name>
    <dbReference type="NCBI Taxonomy" id="7064"/>
    <lineage>
        <taxon>Eukaryota</taxon>
        <taxon>Metazoa</taxon>
        <taxon>Ecdysozoa</taxon>
        <taxon>Arthropoda</taxon>
        <taxon>Hexapoda</taxon>
        <taxon>Insecta</taxon>
        <taxon>Pterygota</taxon>
        <taxon>Neoptera</taxon>
        <taxon>Endopterygota</taxon>
        <taxon>Coleoptera</taxon>
        <taxon>Polyphaga</taxon>
        <taxon>Scarabaeiformia</taxon>
        <taxon>Scarabaeidae</taxon>
        <taxon>Rutelinae</taxon>
        <taxon>Popillia</taxon>
    </lineage>
</organism>
<dbReference type="PROSITE" id="PS51114">
    <property type="entry name" value="FBA"/>
    <property type="match status" value="1"/>
</dbReference>
<reference evidence="2 3" key="1">
    <citation type="journal article" date="2024" name="BMC Genomics">
        <title>De novo assembly and annotation of Popillia japonica's genome with initial clues to its potential as an invasive pest.</title>
        <authorList>
            <person name="Cucini C."/>
            <person name="Boschi S."/>
            <person name="Funari R."/>
            <person name="Cardaioli E."/>
            <person name="Iannotti N."/>
            <person name="Marturano G."/>
            <person name="Paoli F."/>
            <person name="Bruttini M."/>
            <person name="Carapelli A."/>
            <person name="Frati F."/>
            <person name="Nardi F."/>
        </authorList>
    </citation>
    <scope>NUCLEOTIDE SEQUENCE [LARGE SCALE GENOMIC DNA]</scope>
    <source>
        <strain evidence="2">DMR45628</strain>
    </source>
</reference>
<keyword evidence="3" id="KW-1185">Reference proteome</keyword>
<dbReference type="AlphaFoldDB" id="A0AAW1NJZ2"/>
<dbReference type="SMART" id="SM01198">
    <property type="entry name" value="FBA"/>
    <property type="match status" value="1"/>
</dbReference>
<proteinExistence type="predicted"/>
<comment type="caution">
    <text evidence="2">The sequence shown here is derived from an EMBL/GenBank/DDBJ whole genome shotgun (WGS) entry which is preliminary data.</text>
</comment>
<dbReference type="GO" id="GO:0005737">
    <property type="term" value="C:cytoplasm"/>
    <property type="evidence" value="ECO:0007669"/>
    <property type="project" value="TreeGrafter"/>
</dbReference>
<dbReference type="Proteomes" id="UP001458880">
    <property type="component" value="Unassembled WGS sequence"/>
</dbReference>
<dbReference type="InterPro" id="IPR008979">
    <property type="entry name" value="Galactose-bd-like_sf"/>
</dbReference>
<accession>A0AAW1NJZ2</accession>
<dbReference type="GO" id="GO:0006516">
    <property type="term" value="P:glycoprotein catabolic process"/>
    <property type="evidence" value="ECO:0007669"/>
    <property type="project" value="TreeGrafter"/>
</dbReference>
<dbReference type="Gene3D" id="2.60.120.260">
    <property type="entry name" value="Galactose-binding domain-like"/>
    <property type="match status" value="1"/>
</dbReference>
<evidence type="ECO:0000313" key="3">
    <source>
        <dbReference type="Proteomes" id="UP001458880"/>
    </source>
</evidence>
<evidence type="ECO:0000313" key="2">
    <source>
        <dbReference type="EMBL" id="KAK9758915.1"/>
    </source>
</evidence>
<dbReference type="PANTHER" id="PTHR12125">
    <property type="entry name" value="F-BOX ONLY PROTEIN 6-LIKE PROTEIN"/>
    <property type="match status" value="1"/>
</dbReference>
<dbReference type="GO" id="GO:0061630">
    <property type="term" value="F:ubiquitin protein ligase activity"/>
    <property type="evidence" value="ECO:0007669"/>
    <property type="project" value="TreeGrafter"/>
</dbReference>
<dbReference type="GO" id="GO:0036503">
    <property type="term" value="P:ERAD pathway"/>
    <property type="evidence" value="ECO:0007669"/>
    <property type="project" value="TreeGrafter"/>
</dbReference>
<dbReference type="InterPro" id="IPR039752">
    <property type="entry name" value="F-box_only"/>
</dbReference>
<dbReference type="PANTHER" id="PTHR12125:SF5">
    <property type="entry name" value="F-BOX DOMAIN-CONTAINING PROTEIN"/>
    <property type="match status" value="1"/>
</dbReference>